<feature type="transmembrane region" description="Helical" evidence="1">
    <location>
        <begin position="115"/>
        <end position="132"/>
    </location>
</feature>
<name>A0A2Z2M9M9_THEPR</name>
<feature type="transmembrane region" description="Helical" evidence="1">
    <location>
        <begin position="380"/>
        <end position="402"/>
    </location>
</feature>
<dbReference type="GeneID" id="33320177"/>
<feature type="transmembrane region" description="Helical" evidence="1">
    <location>
        <begin position="6"/>
        <end position="24"/>
    </location>
</feature>
<keyword evidence="1" id="KW-0812">Transmembrane</keyword>
<feature type="transmembrane region" description="Helical" evidence="1">
    <location>
        <begin position="84"/>
        <end position="108"/>
    </location>
</feature>
<gene>
    <name evidence="3" type="ORF">A3L09_07145</name>
</gene>
<feature type="transmembrane region" description="Helical" evidence="1">
    <location>
        <begin position="144"/>
        <end position="166"/>
    </location>
</feature>
<dbReference type="OrthoDB" id="65749at2157"/>
<dbReference type="AlphaFoldDB" id="A0A2Z2M9M9"/>
<evidence type="ECO:0000313" key="4">
    <source>
        <dbReference type="Proteomes" id="UP000250179"/>
    </source>
</evidence>
<dbReference type="InterPro" id="IPR009639">
    <property type="entry name" value="Pept_A24A_C_arc"/>
</dbReference>
<reference evidence="3 4" key="1">
    <citation type="submission" date="2016-03" db="EMBL/GenBank/DDBJ databases">
        <title>Complete genome sequence of Thermococcus profundus strain DT5432.</title>
        <authorList>
            <person name="Oger P.M."/>
        </authorList>
    </citation>
    <scope>NUCLEOTIDE SEQUENCE [LARGE SCALE GENOMIC DNA]</scope>
    <source>
        <strain evidence="3 4">DT 5432</strain>
    </source>
</reference>
<dbReference type="Proteomes" id="UP000250179">
    <property type="component" value="Chromosome"/>
</dbReference>
<keyword evidence="4" id="KW-1185">Reference proteome</keyword>
<protein>
    <submittedName>
        <fullName evidence="3">Transposase</fullName>
    </submittedName>
</protein>
<dbReference type="Gene3D" id="1.20.120.1220">
    <property type="match status" value="1"/>
</dbReference>
<evidence type="ECO:0000259" key="2">
    <source>
        <dbReference type="Pfam" id="PF06819"/>
    </source>
</evidence>
<dbReference type="Pfam" id="PF06819">
    <property type="entry name" value="Arc_PepC"/>
    <property type="match status" value="1"/>
</dbReference>
<feature type="domain" description="Peptidase A24A-predicted C-terminal archaea" evidence="2">
    <location>
        <begin position="263"/>
        <end position="372"/>
    </location>
</feature>
<accession>A0A2Z2M9M9</accession>
<keyword evidence="1" id="KW-0472">Membrane</keyword>
<dbReference type="RefSeq" id="WP_088858302.1">
    <property type="nucleotide sequence ID" value="NZ_CP014862.1"/>
</dbReference>
<keyword evidence="1" id="KW-1133">Transmembrane helix</keyword>
<evidence type="ECO:0000313" key="3">
    <source>
        <dbReference type="EMBL" id="ASJ03047.1"/>
    </source>
</evidence>
<feature type="transmembrane region" description="Helical" evidence="1">
    <location>
        <begin position="186"/>
        <end position="206"/>
    </location>
</feature>
<feature type="transmembrane region" description="Helical" evidence="1">
    <location>
        <begin position="212"/>
        <end position="231"/>
    </location>
</feature>
<organism evidence="3 4">
    <name type="scientific">Thermococcus profundus</name>
    <dbReference type="NCBI Taxonomy" id="49899"/>
    <lineage>
        <taxon>Archaea</taxon>
        <taxon>Methanobacteriati</taxon>
        <taxon>Methanobacteriota</taxon>
        <taxon>Thermococci</taxon>
        <taxon>Thermococcales</taxon>
        <taxon>Thermococcaceae</taxon>
        <taxon>Thermococcus</taxon>
    </lineage>
</organism>
<sequence>MEPYFWIILIVGSIAGIITSYTDLKTGFIFDNHVFPLLALIEKAKGMEDEDETGLPEWLVKIPVPAVEAGILLYLYLGLRNGDYVLAISGVIGLIMGFILGIVLYYAGAWASGDVLVLAAFSALLPYPLSYAKVVAPYESSYPLYPLAILFNSILAIFPFLIFYALGILIVRRKMKRLKEVFSEKIVLTVEVSLWIMGGIALVVLLNRTAGITLHPAVGYLLTLAVIFVLGKWKRVGDVIGAASLGYLVYLAGESAVYSFVKLMVVLYTFKVFFSIVKVLREEAFIEEVPVEELEEWDILGETIYIDNGEVVRDRTGFFEALKKALLSGNMEALSSRARGEVIASPTAEGLSKEQIERLKALVAEGKLENRFLRKKSMPFAPSIFLGFLIALLWGDIFWWLVLKTAGL</sequence>
<dbReference type="KEGG" id="tprf:A3L09_07145"/>
<proteinExistence type="predicted"/>
<dbReference type="EMBL" id="CP014862">
    <property type="protein sequence ID" value="ASJ03047.1"/>
    <property type="molecule type" value="Genomic_DNA"/>
</dbReference>
<evidence type="ECO:0000256" key="1">
    <source>
        <dbReference type="SAM" id="Phobius"/>
    </source>
</evidence>